<dbReference type="CDD" id="cd03801">
    <property type="entry name" value="GT4_PimA-like"/>
    <property type="match status" value="1"/>
</dbReference>
<accession>U4K4M1</accession>
<feature type="domain" description="Glycosyltransferase subfamily 4-like N-terminal" evidence="1">
    <location>
        <begin position="19"/>
        <end position="165"/>
    </location>
</feature>
<dbReference type="Proteomes" id="UP000016895">
    <property type="component" value="Chromosome 1"/>
</dbReference>
<protein>
    <submittedName>
        <fullName evidence="2">Putative Glycosyltransferase SypH</fullName>
        <ecNumber evidence="2">2.4.1.-</ecNumber>
    </submittedName>
</protein>
<keyword evidence="2" id="KW-0328">Glycosyltransferase</keyword>
<name>U4K4M1_9VIBR</name>
<evidence type="ECO:0000313" key="3">
    <source>
        <dbReference type="Proteomes" id="UP000016895"/>
    </source>
</evidence>
<organism evidence="2 3">
    <name type="scientific">Vibrio nigripulchritudo</name>
    <dbReference type="NCBI Taxonomy" id="28173"/>
    <lineage>
        <taxon>Bacteria</taxon>
        <taxon>Pseudomonadati</taxon>
        <taxon>Pseudomonadota</taxon>
        <taxon>Gammaproteobacteria</taxon>
        <taxon>Vibrionales</taxon>
        <taxon>Vibrionaceae</taxon>
        <taxon>Vibrio</taxon>
    </lineage>
</organism>
<dbReference type="Gene3D" id="3.40.50.2000">
    <property type="entry name" value="Glycogen Phosphorylase B"/>
    <property type="match status" value="2"/>
</dbReference>
<dbReference type="EMBL" id="FO203526">
    <property type="protein sequence ID" value="CCO57609.1"/>
    <property type="molecule type" value="Genomic_DNA"/>
</dbReference>
<keyword evidence="2" id="KW-0808">Transferase</keyword>
<evidence type="ECO:0000259" key="1">
    <source>
        <dbReference type="Pfam" id="PF13439"/>
    </source>
</evidence>
<dbReference type="EC" id="2.4.1.-" evidence="2"/>
<dbReference type="STRING" id="28173.VIBNI_A1483"/>
<dbReference type="GO" id="GO:0016757">
    <property type="term" value="F:glycosyltransferase activity"/>
    <property type="evidence" value="ECO:0007669"/>
    <property type="project" value="UniProtKB-KW"/>
</dbReference>
<evidence type="ECO:0000313" key="2">
    <source>
        <dbReference type="EMBL" id="CCO57609.1"/>
    </source>
</evidence>
<dbReference type="PATRIC" id="fig|1260221.3.peg.1422"/>
<proteinExistence type="predicted"/>
<dbReference type="SUPFAM" id="SSF53756">
    <property type="entry name" value="UDP-Glycosyltransferase/glycogen phosphorylase"/>
    <property type="match status" value="1"/>
</dbReference>
<dbReference type="RefSeq" id="WP_022550523.1">
    <property type="nucleotide sequence ID" value="NC_022528.1"/>
</dbReference>
<gene>
    <name evidence="2" type="ORF">VIBNI_A1483</name>
</gene>
<dbReference type="InterPro" id="IPR028098">
    <property type="entry name" value="Glyco_trans_4-like_N"/>
</dbReference>
<dbReference type="PANTHER" id="PTHR12526:SF630">
    <property type="entry name" value="GLYCOSYLTRANSFERASE"/>
    <property type="match status" value="1"/>
</dbReference>
<dbReference type="OrthoDB" id="9768937at2"/>
<dbReference type="KEGG" id="vni:VIBNI_A1483"/>
<reference evidence="2 3" key="1">
    <citation type="journal article" date="2013" name="ISME J.">
        <title>Comparative genomics of pathogenic lineages of Vibrio nigripulchritudo identifies virulence-associated traits.</title>
        <authorList>
            <person name="Goudenege D."/>
            <person name="Labreuche Y."/>
            <person name="Krin E."/>
            <person name="Ansquer D."/>
            <person name="Mangenot S."/>
            <person name="Calteau A."/>
            <person name="Medigue C."/>
            <person name="Mazel D."/>
            <person name="Polz M.F."/>
            <person name="Le Roux F."/>
        </authorList>
    </citation>
    <scope>NUCLEOTIDE SEQUENCE [LARGE SCALE GENOMIC DNA]</scope>
    <source>
        <strain evidence="3">SnF1</strain>
    </source>
</reference>
<dbReference type="eggNOG" id="COG0438">
    <property type="taxonomic scope" value="Bacteria"/>
</dbReference>
<dbReference type="Pfam" id="PF13692">
    <property type="entry name" value="Glyco_trans_1_4"/>
    <property type="match status" value="1"/>
</dbReference>
<dbReference type="PANTHER" id="PTHR12526">
    <property type="entry name" value="GLYCOSYLTRANSFERASE"/>
    <property type="match status" value="1"/>
</dbReference>
<keyword evidence="3" id="KW-1185">Reference proteome</keyword>
<sequence>MKKRTNPLRVWLTLDSQGFGGIESHVVQLAIGLRQLHCNVRVMFLREYPTPHPMLEKLKEADIPFEFLNGTLSSFYQQVKSQNPDIVHTHGYKAGILARLVSLVTGIPVISTFHAGEIGSGKLRFYDWLDRKTARICKHNFAVSPLIAERFSHSVPVIRNFVSTDDLPFSEGKQIAFVGRLSHEKAPDRFLEMAAHDLSTDYHIYGSGPMEEDLKPQASGNVVFHGHQKDMSKIWSDIGLLVIPSRYEGLPMSALEAMAQGVPVLCTPVGNLSELVINGENGWIKEYDNFPMAISDWQNMPCDKKMAIRIAAKRAVEKGFSTQAVIPSILQVYHQHC</sequence>
<dbReference type="AlphaFoldDB" id="U4K4M1"/>
<dbReference type="Pfam" id="PF13439">
    <property type="entry name" value="Glyco_transf_4"/>
    <property type="match status" value="1"/>
</dbReference>